<evidence type="ECO:0000313" key="1">
    <source>
        <dbReference type="EMBL" id="CAI6080707.1"/>
    </source>
</evidence>
<dbReference type="Pfam" id="PF26639">
    <property type="entry name" value="Het-6_barrel"/>
    <property type="match status" value="1"/>
</dbReference>
<reference evidence="1" key="1">
    <citation type="submission" date="2023-01" db="EMBL/GenBank/DDBJ databases">
        <authorList>
            <person name="Piombo E."/>
        </authorList>
    </citation>
    <scope>NUCLEOTIDE SEQUENCE</scope>
</reference>
<keyword evidence="2" id="KW-1185">Reference proteome</keyword>
<sequence>MTLEQIDSREQPPQTGLTRAGLEKLVLTLCAAYPRQMMADFVKCLRRGFLWWALSQDAFGPSVEDEGLMKANCGEDYRLASIIPLEDEANITLHELKAISKLGDADRFLDATIAACTGRSLFTTSSDMIGLGPACMQPGDKVCITFGTLVPFVIRERKRGQGYRLIGECYIHDLMRGQAKMSSHEHTWIKLV</sequence>
<dbReference type="Proteomes" id="UP001160390">
    <property type="component" value="Unassembled WGS sequence"/>
</dbReference>
<dbReference type="InterPro" id="IPR052895">
    <property type="entry name" value="HetReg/Transcr_Mod"/>
</dbReference>
<dbReference type="AlphaFoldDB" id="A0AA35LVK0"/>
<gene>
    <name evidence="1" type="ORF">CCHLO57077_00003816</name>
</gene>
<dbReference type="PANTHER" id="PTHR24148:SF64">
    <property type="entry name" value="HETEROKARYON INCOMPATIBILITY DOMAIN-CONTAINING PROTEIN"/>
    <property type="match status" value="1"/>
</dbReference>
<evidence type="ECO:0000313" key="2">
    <source>
        <dbReference type="Proteomes" id="UP001160390"/>
    </source>
</evidence>
<proteinExistence type="predicted"/>
<dbReference type="PANTHER" id="PTHR24148">
    <property type="entry name" value="ANKYRIN REPEAT DOMAIN-CONTAINING PROTEIN 39 HOMOLOG-RELATED"/>
    <property type="match status" value="1"/>
</dbReference>
<protein>
    <submittedName>
        <fullName evidence="1">Uncharacterized protein</fullName>
    </submittedName>
</protein>
<name>A0AA35LVK0_9HYPO</name>
<organism evidence="1 2">
    <name type="scientific">Clonostachys chloroleuca</name>
    <dbReference type="NCBI Taxonomy" id="1926264"/>
    <lineage>
        <taxon>Eukaryota</taxon>
        <taxon>Fungi</taxon>
        <taxon>Dikarya</taxon>
        <taxon>Ascomycota</taxon>
        <taxon>Pezizomycotina</taxon>
        <taxon>Sordariomycetes</taxon>
        <taxon>Hypocreomycetidae</taxon>
        <taxon>Hypocreales</taxon>
        <taxon>Bionectriaceae</taxon>
        <taxon>Clonostachys</taxon>
    </lineage>
</organism>
<comment type="caution">
    <text evidence="1">The sequence shown here is derived from an EMBL/GenBank/DDBJ whole genome shotgun (WGS) entry which is preliminary data.</text>
</comment>
<accession>A0AA35LVK0</accession>
<dbReference type="EMBL" id="CABFNP030000705">
    <property type="protein sequence ID" value="CAI6080707.1"/>
    <property type="molecule type" value="Genomic_DNA"/>
</dbReference>